<protein>
    <submittedName>
        <fullName evidence="2">Uncharacterized protein</fullName>
    </submittedName>
</protein>
<dbReference type="RefSeq" id="XP_022584160.1">
    <property type="nucleotide sequence ID" value="XM_022730606.1"/>
</dbReference>
<dbReference type="GeneID" id="34617070"/>
<feature type="compositionally biased region" description="Basic residues" evidence="1">
    <location>
        <begin position="202"/>
        <end position="229"/>
    </location>
</feature>
<dbReference type="Proteomes" id="UP000184188">
    <property type="component" value="Unassembled WGS sequence"/>
</dbReference>
<proteinExistence type="predicted"/>
<organism evidence="2 3">
    <name type="scientific">Penicilliopsis zonata CBS 506.65</name>
    <dbReference type="NCBI Taxonomy" id="1073090"/>
    <lineage>
        <taxon>Eukaryota</taxon>
        <taxon>Fungi</taxon>
        <taxon>Dikarya</taxon>
        <taxon>Ascomycota</taxon>
        <taxon>Pezizomycotina</taxon>
        <taxon>Eurotiomycetes</taxon>
        <taxon>Eurotiomycetidae</taxon>
        <taxon>Eurotiales</taxon>
        <taxon>Aspergillaceae</taxon>
        <taxon>Penicilliopsis</taxon>
    </lineage>
</organism>
<feature type="compositionally biased region" description="Gly residues" evidence="1">
    <location>
        <begin position="138"/>
        <end position="153"/>
    </location>
</feature>
<feature type="compositionally biased region" description="Basic and acidic residues" evidence="1">
    <location>
        <begin position="102"/>
        <end position="119"/>
    </location>
</feature>
<dbReference type="EMBL" id="KV878337">
    <property type="protein sequence ID" value="OJJ49650.1"/>
    <property type="molecule type" value="Genomic_DNA"/>
</dbReference>
<sequence length="229" mass="24612">MCVCSTMDAVGGIPPLQPWMRFGSPGEGSMDLKYEAEIARSKCAGNSLAVKMRDYLEAILAVEVELHMPDRLDLGIPPPPYEDAIADLPPAYSPLARAKDLCDESAPERTDTQTKRIVDFDGPSGIREHKGKKKKGKGGGGGGGGGNKNGGGNNNAAGSDNEGEKESPPPDEGQNGGDAPNDAGDGNNNDDTVKTGMTFRTRPARRRRRRRRNKPKRRRSESARKRRSG</sequence>
<evidence type="ECO:0000313" key="3">
    <source>
        <dbReference type="Proteomes" id="UP000184188"/>
    </source>
</evidence>
<feature type="compositionally biased region" description="Low complexity" evidence="1">
    <location>
        <begin position="177"/>
        <end position="190"/>
    </location>
</feature>
<dbReference type="OrthoDB" id="5244639at2759"/>
<reference evidence="3" key="1">
    <citation type="journal article" date="2017" name="Genome Biol.">
        <title>Comparative genomics reveals high biological diversity and specific adaptations in the industrially and medically important fungal genus Aspergillus.</title>
        <authorList>
            <person name="de Vries R.P."/>
            <person name="Riley R."/>
            <person name="Wiebenga A."/>
            <person name="Aguilar-Osorio G."/>
            <person name="Amillis S."/>
            <person name="Uchima C.A."/>
            <person name="Anderluh G."/>
            <person name="Asadollahi M."/>
            <person name="Askin M."/>
            <person name="Barry K."/>
            <person name="Battaglia E."/>
            <person name="Bayram O."/>
            <person name="Benocci T."/>
            <person name="Braus-Stromeyer S.A."/>
            <person name="Caldana C."/>
            <person name="Canovas D."/>
            <person name="Cerqueira G.C."/>
            <person name="Chen F."/>
            <person name="Chen W."/>
            <person name="Choi C."/>
            <person name="Clum A."/>
            <person name="Dos Santos R.A."/>
            <person name="Damasio A.R."/>
            <person name="Diallinas G."/>
            <person name="Emri T."/>
            <person name="Fekete E."/>
            <person name="Flipphi M."/>
            <person name="Freyberg S."/>
            <person name="Gallo A."/>
            <person name="Gournas C."/>
            <person name="Habgood R."/>
            <person name="Hainaut M."/>
            <person name="Harispe M.L."/>
            <person name="Henrissat B."/>
            <person name="Hilden K.S."/>
            <person name="Hope R."/>
            <person name="Hossain A."/>
            <person name="Karabika E."/>
            <person name="Karaffa L."/>
            <person name="Karanyi Z."/>
            <person name="Krasevec N."/>
            <person name="Kuo A."/>
            <person name="Kusch H."/>
            <person name="LaButti K."/>
            <person name="Lagendijk E.L."/>
            <person name="Lapidus A."/>
            <person name="Levasseur A."/>
            <person name="Lindquist E."/>
            <person name="Lipzen A."/>
            <person name="Logrieco A.F."/>
            <person name="MacCabe A."/>
            <person name="Maekelae M.R."/>
            <person name="Malavazi I."/>
            <person name="Melin P."/>
            <person name="Meyer V."/>
            <person name="Mielnichuk N."/>
            <person name="Miskei M."/>
            <person name="Molnar A.P."/>
            <person name="Mule G."/>
            <person name="Ngan C.Y."/>
            <person name="Orejas M."/>
            <person name="Orosz E."/>
            <person name="Ouedraogo J.P."/>
            <person name="Overkamp K.M."/>
            <person name="Park H.-S."/>
            <person name="Perrone G."/>
            <person name="Piumi F."/>
            <person name="Punt P.J."/>
            <person name="Ram A.F."/>
            <person name="Ramon A."/>
            <person name="Rauscher S."/>
            <person name="Record E."/>
            <person name="Riano-Pachon D.M."/>
            <person name="Robert V."/>
            <person name="Roehrig J."/>
            <person name="Ruller R."/>
            <person name="Salamov A."/>
            <person name="Salih N.S."/>
            <person name="Samson R.A."/>
            <person name="Sandor E."/>
            <person name="Sanguinetti M."/>
            <person name="Schuetze T."/>
            <person name="Sepcic K."/>
            <person name="Shelest E."/>
            <person name="Sherlock G."/>
            <person name="Sophianopoulou V."/>
            <person name="Squina F.M."/>
            <person name="Sun H."/>
            <person name="Susca A."/>
            <person name="Todd R.B."/>
            <person name="Tsang A."/>
            <person name="Unkles S.E."/>
            <person name="van de Wiele N."/>
            <person name="van Rossen-Uffink D."/>
            <person name="Oliveira J.V."/>
            <person name="Vesth T.C."/>
            <person name="Visser J."/>
            <person name="Yu J.-H."/>
            <person name="Zhou M."/>
            <person name="Andersen M.R."/>
            <person name="Archer D.B."/>
            <person name="Baker S.E."/>
            <person name="Benoit I."/>
            <person name="Brakhage A.A."/>
            <person name="Braus G.H."/>
            <person name="Fischer R."/>
            <person name="Frisvad J.C."/>
            <person name="Goldman G.H."/>
            <person name="Houbraken J."/>
            <person name="Oakley B."/>
            <person name="Pocsi I."/>
            <person name="Scazzocchio C."/>
            <person name="Seiboth B."/>
            <person name="vanKuyk P.A."/>
            <person name="Wortman J."/>
            <person name="Dyer P.S."/>
            <person name="Grigoriev I.V."/>
        </authorList>
    </citation>
    <scope>NUCLEOTIDE SEQUENCE [LARGE SCALE GENOMIC DNA]</scope>
    <source>
        <strain evidence="3">CBS 506.65</strain>
    </source>
</reference>
<feature type="region of interest" description="Disordered" evidence="1">
    <location>
        <begin position="102"/>
        <end position="229"/>
    </location>
</feature>
<dbReference type="VEuPathDB" id="FungiDB:ASPZODRAFT_992052"/>
<evidence type="ECO:0000256" key="1">
    <source>
        <dbReference type="SAM" id="MobiDB-lite"/>
    </source>
</evidence>
<dbReference type="AlphaFoldDB" id="A0A1L9SR03"/>
<gene>
    <name evidence="2" type="ORF">ASPZODRAFT_992052</name>
</gene>
<accession>A0A1L9SR03</accession>
<keyword evidence="3" id="KW-1185">Reference proteome</keyword>
<evidence type="ECO:0000313" key="2">
    <source>
        <dbReference type="EMBL" id="OJJ49650.1"/>
    </source>
</evidence>
<dbReference type="STRING" id="1073090.A0A1L9SR03"/>
<name>A0A1L9SR03_9EURO</name>